<keyword evidence="2" id="KW-1133">Transmembrane helix</keyword>
<keyword evidence="2" id="KW-0472">Membrane</keyword>
<keyword evidence="2" id="KW-0812">Transmembrane</keyword>
<dbReference type="AlphaFoldDB" id="W5WBR3"/>
<feature type="transmembrane region" description="Helical" evidence="2">
    <location>
        <begin position="6"/>
        <end position="28"/>
    </location>
</feature>
<evidence type="ECO:0000313" key="3">
    <source>
        <dbReference type="EMBL" id="AHH98195.1"/>
    </source>
</evidence>
<evidence type="ECO:0000313" key="4">
    <source>
        <dbReference type="Proteomes" id="UP000019225"/>
    </source>
</evidence>
<evidence type="ECO:0000256" key="1">
    <source>
        <dbReference type="SAM" id="MobiDB-lite"/>
    </source>
</evidence>
<keyword evidence="4" id="KW-1185">Reference proteome</keyword>
<name>W5WBR3_9PSEU</name>
<evidence type="ECO:0000256" key="2">
    <source>
        <dbReference type="SAM" id="Phobius"/>
    </source>
</evidence>
<feature type="region of interest" description="Disordered" evidence="1">
    <location>
        <begin position="85"/>
        <end position="104"/>
    </location>
</feature>
<gene>
    <name evidence="3" type="ORF">KALB_4833</name>
</gene>
<feature type="compositionally biased region" description="Basic and acidic residues" evidence="1">
    <location>
        <begin position="89"/>
        <end position="104"/>
    </location>
</feature>
<dbReference type="EMBL" id="CP007155">
    <property type="protein sequence ID" value="AHH98195.1"/>
    <property type="molecule type" value="Genomic_DNA"/>
</dbReference>
<sequence length="104" mass="10787">MPGETITAVQLLQIAAVMPPSAIVGVLIGRRVLARATLSGDAGGHHVPRGGRPRFLATSGFLMDVARAKTGAGTAHPDLVAVDRTSAGGHRDQGHHAEEAPWIR</sequence>
<dbReference type="HOGENOM" id="CLU_2246432_0_0_11"/>
<proteinExistence type="predicted"/>
<organism evidence="3 4">
    <name type="scientific">Kutzneria albida DSM 43870</name>
    <dbReference type="NCBI Taxonomy" id="1449976"/>
    <lineage>
        <taxon>Bacteria</taxon>
        <taxon>Bacillati</taxon>
        <taxon>Actinomycetota</taxon>
        <taxon>Actinomycetes</taxon>
        <taxon>Pseudonocardiales</taxon>
        <taxon>Pseudonocardiaceae</taxon>
        <taxon>Kutzneria</taxon>
    </lineage>
</organism>
<dbReference type="RefSeq" id="WP_025358224.1">
    <property type="nucleotide sequence ID" value="NZ_CP007155.1"/>
</dbReference>
<accession>W5WBR3</accession>
<protein>
    <submittedName>
        <fullName evidence="3">Uncharacterized protein</fullName>
    </submittedName>
</protein>
<dbReference type="STRING" id="1449976.KALB_4833"/>
<dbReference type="Proteomes" id="UP000019225">
    <property type="component" value="Chromosome"/>
</dbReference>
<reference evidence="3 4" key="1">
    <citation type="journal article" date="2014" name="BMC Genomics">
        <title>Complete genome sequence of producer of the glycopeptide antibiotic Aculeximycin Kutzneria albida DSM 43870T, a representative of minor genus of Pseudonocardiaceae.</title>
        <authorList>
            <person name="Rebets Y."/>
            <person name="Tokovenko B."/>
            <person name="Lushchyk I."/>
            <person name="Ruckert C."/>
            <person name="Zaburannyi N."/>
            <person name="Bechthold A."/>
            <person name="Kalinowski J."/>
            <person name="Luzhetskyy A."/>
        </authorList>
    </citation>
    <scope>NUCLEOTIDE SEQUENCE [LARGE SCALE GENOMIC DNA]</scope>
    <source>
        <strain evidence="3">DSM 43870</strain>
    </source>
</reference>
<dbReference type="KEGG" id="kal:KALB_4833"/>